<dbReference type="InterPro" id="IPR053532">
    <property type="entry name" value="RCS_Resistance"/>
</dbReference>
<keyword evidence="1" id="KW-1133">Transmembrane helix</keyword>
<feature type="transmembrane region" description="Helical" evidence="1">
    <location>
        <begin position="21"/>
        <end position="39"/>
    </location>
</feature>
<dbReference type="AlphaFoldDB" id="A0A192CIV7"/>
<dbReference type="InterPro" id="IPR016865">
    <property type="entry name" value="RclC"/>
</dbReference>
<accession>A0A192CIV7</accession>
<proteinExistence type="predicted"/>
<sequence>MFTMERYLHLLSRGDKIGLTLIRLSIAIVFMWIGLLKFVPYEADSITPFVANSPLMSFFYEHPEDYKQYLTHEGEYKPEARAWQTANNTYGFSNGLGVVEVIIALLVLANPVNRWLGLLGGLMAFTTPLVTLSFLITTPEAWVPALGDAHHGFPYLSGAGRLVLKDTLMLAGAVMIMADSARDILKQRSNESSSTLKTEY</sequence>
<name>A0A192CIV7_ECO25</name>
<reference evidence="2 3" key="1">
    <citation type="submission" date="2016-03" db="EMBL/GenBank/DDBJ databases">
        <title>Genome Sequence and Comparative Pathogenic Determinants of Uropathogenic Escherichia coli O25b:H4, a Clinical Isolate from Saudi Arabia.</title>
        <authorList>
            <person name="Alyamani E.A.J."/>
            <person name="Khiyami M.A."/>
            <person name="Booq R.Y."/>
            <person name="Bahwerth F.S."/>
            <person name="Vaisvil B."/>
            <person name="Schmitt D.P."/>
            <person name="Kapatral V."/>
        </authorList>
    </citation>
    <scope>NUCLEOTIDE SEQUENCE [LARGE SCALE GENOMIC DNA]</scope>
    <source>
        <strain evidence="2 3">O25b:H4</strain>
    </source>
</reference>
<organism evidence="2 3">
    <name type="scientific">Escherichia coli O25b:H4</name>
    <dbReference type="NCBI Taxonomy" id="941280"/>
    <lineage>
        <taxon>Bacteria</taxon>
        <taxon>Pseudomonadati</taxon>
        <taxon>Pseudomonadota</taxon>
        <taxon>Gammaproteobacteria</taxon>
        <taxon>Enterobacterales</taxon>
        <taxon>Enterobacteriaceae</taxon>
        <taxon>Escherichia</taxon>
    </lineage>
</organism>
<dbReference type="Proteomes" id="UP000183316">
    <property type="component" value="Chromosome"/>
</dbReference>
<dbReference type="PIRSF" id="PIRSF028065">
    <property type="entry name" value="UCP028065"/>
    <property type="match status" value="1"/>
</dbReference>
<dbReference type="GO" id="GO:1901530">
    <property type="term" value="P:response to hypochlorite"/>
    <property type="evidence" value="ECO:0007669"/>
    <property type="project" value="TreeGrafter"/>
</dbReference>
<dbReference type="InterPro" id="IPR007339">
    <property type="entry name" value="RclC-like"/>
</dbReference>
<dbReference type="PATRIC" id="fig|941280.3.peg.4350"/>
<keyword evidence="1" id="KW-0472">Membrane</keyword>
<dbReference type="NCBIfam" id="NF040476">
    <property type="entry name" value="chlor_memb_RclC"/>
    <property type="match status" value="1"/>
</dbReference>
<dbReference type="PANTHER" id="PTHR40106:SF1">
    <property type="entry name" value="INNER MEMBRANE PROTEIN RCLC"/>
    <property type="match status" value="1"/>
</dbReference>
<dbReference type="EMBL" id="CP015085">
    <property type="protein sequence ID" value="ANK05641.1"/>
    <property type="molecule type" value="Genomic_DNA"/>
</dbReference>
<keyword evidence="1" id="KW-0812">Transmembrane</keyword>
<evidence type="ECO:0000256" key="1">
    <source>
        <dbReference type="SAM" id="Phobius"/>
    </source>
</evidence>
<protein>
    <submittedName>
        <fullName evidence="2">YkgB</fullName>
    </submittedName>
</protein>
<dbReference type="PANTHER" id="PTHR40106">
    <property type="entry name" value="INNER MEMBRANE PROTEIN RCLC"/>
    <property type="match status" value="1"/>
</dbReference>
<feature type="transmembrane region" description="Helical" evidence="1">
    <location>
        <begin position="90"/>
        <end position="108"/>
    </location>
</feature>
<evidence type="ECO:0000313" key="3">
    <source>
        <dbReference type="Proteomes" id="UP000183316"/>
    </source>
</evidence>
<feature type="transmembrane region" description="Helical" evidence="1">
    <location>
        <begin position="115"/>
        <end position="136"/>
    </location>
</feature>
<gene>
    <name evidence="2" type="ORF">WLH_04380</name>
</gene>
<evidence type="ECO:0000313" key="2">
    <source>
        <dbReference type="EMBL" id="ANK05641.1"/>
    </source>
</evidence>
<dbReference type="GO" id="GO:0005886">
    <property type="term" value="C:plasma membrane"/>
    <property type="evidence" value="ECO:0007669"/>
    <property type="project" value="TreeGrafter"/>
</dbReference>
<dbReference type="Pfam" id="PF04224">
    <property type="entry name" value="DUF417"/>
    <property type="match status" value="1"/>
</dbReference>